<evidence type="ECO:0000259" key="6">
    <source>
        <dbReference type="Pfam" id="PF00685"/>
    </source>
</evidence>
<dbReference type="GO" id="GO:0008467">
    <property type="term" value="F:[heparan sulfate]-glucosamine 3-sulfotransferase activity"/>
    <property type="evidence" value="ECO:0007669"/>
    <property type="project" value="TreeGrafter"/>
</dbReference>
<keyword evidence="8" id="KW-1185">Reference proteome</keyword>
<dbReference type="OrthoDB" id="411451at2759"/>
<dbReference type="InterPro" id="IPR027417">
    <property type="entry name" value="P-loop_NTPase"/>
</dbReference>
<proteinExistence type="predicted"/>
<feature type="binding site" evidence="4">
    <location>
        <position position="172"/>
    </location>
    <ligand>
        <name>3'-phosphoadenylyl sulfate</name>
        <dbReference type="ChEBI" id="CHEBI:58339"/>
    </ligand>
</feature>
<feature type="binding site" evidence="4">
    <location>
        <begin position="299"/>
        <end position="303"/>
    </location>
    <ligand>
        <name>3'-phosphoadenylyl sulfate</name>
        <dbReference type="ChEBI" id="CHEBI:58339"/>
    </ligand>
</feature>
<reference evidence="7" key="1">
    <citation type="submission" date="2021-04" db="EMBL/GenBank/DDBJ databases">
        <authorList>
            <consortium name="Molecular Ecology Group"/>
        </authorList>
    </citation>
    <scope>NUCLEOTIDE SEQUENCE</scope>
</reference>
<dbReference type="AlphaFoldDB" id="A0A8S3Z349"/>
<dbReference type="Pfam" id="PF00685">
    <property type="entry name" value="Sulfotransfer_1"/>
    <property type="match status" value="1"/>
</dbReference>
<evidence type="ECO:0000256" key="4">
    <source>
        <dbReference type="PIRSR" id="PIRSR637359-2"/>
    </source>
</evidence>
<evidence type="ECO:0000256" key="1">
    <source>
        <dbReference type="ARBA" id="ARBA00022679"/>
    </source>
</evidence>
<feature type="domain" description="Sulfotransferase" evidence="6">
    <location>
        <begin position="82"/>
        <end position="319"/>
    </location>
</feature>
<organism evidence="7 8">
    <name type="scientific">Candidula unifasciata</name>
    <dbReference type="NCBI Taxonomy" id="100452"/>
    <lineage>
        <taxon>Eukaryota</taxon>
        <taxon>Metazoa</taxon>
        <taxon>Spiralia</taxon>
        <taxon>Lophotrochozoa</taxon>
        <taxon>Mollusca</taxon>
        <taxon>Gastropoda</taxon>
        <taxon>Heterobranchia</taxon>
        <taxon>Euthyneura</taxon>
        <taxon>Panpulmonata</taxon>
        <taxon>Eupulmonata</taxon>
        <taxon>Stylommatophora</taxon>
        <taxon>Helicina</taxon>
        <taxon>Helicoidea</taxon>
        <taxon>Geomitridae</taxon>
        <taxon>Candidula</taxon>
    </lineage>
</organism>
<keyword evidence="2" id="KW-0325">Glycoprotein</keyword>
<dbReference type="SUPFAM" id="SSF52540">
    <property type="entry name" value="P-loop containing nucleoside triphosphate hydrolases"/>
    <property type="match status" value="1"/>
</dbReference>
<feature type="active site" description="For sulfotransferase activity" evidence="3">
    <location>
        <position position="89"/>
    </location>
</feature>
<evidence type="ECO:0000256" key="3">
    <source>
        <dbReference type="PIRSR" id="PIRSR637359-1"/>
    </source>
</evidence>
<dbReference type="PANTHER" id="PTHR10605:SF65">
    <property type="entry name" value="GH20068P"/>
    <property type="match status" value="1"/>
</dbReference>
<feature type="disulfide bond" evidence="5">
    <location>
        <begin position="283"/>
        <end position="294"/>
    </location>
</feature>
<feature type="binding site" evidence="4">
    <location>
        <position position="282"/>
    </location>
    <ligand>
        <name>3'-phosphoadenylyl sulfate</name>
        <dbReference type="ChEBI" id="CHEBI:58339"/>
    </ligand>
</feature>
<evidence type="ECO:0000313" key="8">
    <source>
        <dbReference type="Proteomes" id="UP000678393"/>
    </source>
</evidence>
<dbReference type="Gene3D" id="3.40.50.300">
    <property type="entry name" value="P-loop containing nucleotide triphosphate hydrolases"/>
    <property type="match status" value="1"/>
</dbReference>
<evidence type="ECO:0000313" key="7">
    <source>
        <dbReference type="EMBL" id="CAG5122030.1"/>
    </source>
</evidence>
<keyword evidence="1" id="KW-0808">Transferase</keyword>
<sequence length="336" mass="39108">MKRQLRRWTKSCLLPLSAILFVCVILLQNGFLLTTVSFGAGPVNDMSDNSNKGLRKLLEKDQLTMEKHQHNRSECVHRLPGCIIIGARKCGTRALIEFLKLHPQIISPNDEVHFFSNDTNYKLGLEWYREKMPPSCPDQITIEKTPKYFISAISPSRIHRMNSSIKLIAILRHPTTRVISDYTQICANKQAKNETAEPFEARALDRQTGHINPDYKATQISMYYLHIARWLQLFPLEQLHIVDGDNLIVNPLEEIRKIETFLQLPQEVNPESIYFNSTRGFYCMRKSKTGPEQCLGVNKGRKHVNISEKIVSRFNKFFRPHNERLYKLIGRRFSWR</sequence>
<dbReference type="InterPro" id="IPR037359">
    <property type="entry name" value="NST/OST"/>
</dbReference>
<accession>A0A8S3Z349</accession>
<dbReference type="Proteomes" id="UP000678393">
    <property type="component" value="Unassembled WGS sequence"/>
</dbReference>
<comment type="caution">
    <text evidence="7">The sequence shown here is derived from an EMBL/GenBank/DDBJ whole genome shotgun (WGS) entry which is preliminary data.</text>
</comment>
<name>A0A8S3Z349_9EUPU</name>
<keyword evidence="5" id="KW-1015">Disulfide bond</keyword>
<dbReference type="EMBL" id="CAJHNH020001216">
    <property type="protein sequence ID" value="CAG5122030.1"/>
    <property type="molecule type" value="Genomic_DNA"/>
</dbReference>
<dbReference type="PANTHER" id="PTHR10605">
    <property type="entry name" value="HEPARAN SULFATE SULFOTRANSFERASE"/>
    <property type="match status" value="1"/>
</dbReference>
<evidence type="ECO:0000256" key="2">
    <source>
        <dbReference type="ARBA" id="ARBA00023180"/>
    </source>
</evidence>
<feature type="binding site" evidence="4">
    <location>
        <position position="180"/>
    </location>
    <ligand>
        <name>3'-phosphoadenylyl sulfate</name>
        <dbReference type="ChEBI" id="CHEBI:58339"/>
    </ligand>
</feature>
<protein>
    <recommendedName>
        <fullName evidence="6">Sulfotransferase domain-containing protein</fullName>
    </recommendedName>
</protein>
<gene>
    <name evidence="7" type="ORF">CUNI_LOCUS7588</name>
</gene>
<dbReference type="InterPro" id="IPR000863">
    <property type="entry name" value="Sulfotransferase_dom"/>
</dbReference>
<feature type="binding site" evidence="4">
    <location>
        <begin position="89"/>
        <end position="93"/>
    </location>
    <ligand>
        <name>3'-phosphoadenylyl sulfate</name>
        <dbReference type="ChEBI" id="CHEBI:58339"/>
    </ligand>
</feature>
<evidence type="ECO:0000256" key="5">
    <source>
        <dbReference type="PIRSR" id="PIRSR637359-3"/>
    </source>
</evidence>